<protein>
    <submittedName>
        <fullName evidence="2">Uncharacterized protein</fullName>
    </submittedName>
</protein>
<evidence type="ECO:0000313" key="2">
    <source>
        <dbReference type="EMBL" id="QHT36449.1"/>
    </source>
</evidence>
<feature type="compositionally biased region" description="Polar residues" evidence="1">
    <location>
        <begin position="58"/>
        <end position="71"/>
    </location>
</feature>
<feature type="region of interest" description="Disordered" evidence="1">
    <location>
        <begin position="58"/>
        <end position="86"/>
    </location>
</feature>
<name>A0A6C0F7A1_9ZZZZ</name>
<dbReference type="AlphaFoldDB" id="A0A6C0F7A1"/>
<accession>A0A6C0F7A1</accession>
<reference evidence="2" key="1">
    <citation type="journal article" date="2020" name="Nature">
        <title>Giant virus diversity and host interactions through global metagenomics.</title>
        <authorList>
            <person name="Schulz F."/>
            <person name="Roux S."/>
            <person name="Paez-Espino D."/>
            <person name="Jungbluth S."/>
            <person name="Walsh D.A."/>
            <person name="Denef V.J."/>
            <person name="McMahon K.D."/>
            <person name="Konstantinidis K.T."/>
            <person name="Eloe-Fadrosh E.A."/>
            <person name="Kyrpides N.C."/>
            <person name="Woyke T."/>
        </authorList>
    </citation>
    <scope>NUCLEOTIDE SEQUENCE</scope>
    <source>
        <strain evidence="2">GVMAG-S-ERX555931-87</strain>
    </source>
</reference>
<proteinExistence type="predicted"/>
<organism evidence="2">
    <name type="scientific">viral metagenome</name>
    <dbReference type="NCBI Taxonomy" id="1070528"/>
    <lineage>
        <taxon>unclassified sequences</taxon>
        <taxon>metagenomes</taxon>
        <taxon>organismal metagenomes</taxon>
    </lineage>
</organism>
<dbReference type="EMBL" id="MN738742">
    <property type="protein sequence ID" value="QHT36449.1"/>
    <property type="molecule type" value="Genomic_DNA"/>
</dbReference>
<sequence length="86" mass="10106">MEDLGVIEQECDHIDFDVEETGKIIVEEKVEKVEKKEKEKKKNNKNYPQRCKFIKKNGQQCRQRGKPNQSGGPIINGYCNYHRQNP</sequence>
<evidence type="ECO:0000256" key="1">
    <source>
        <dbReference type="SAM" id="MobiDB-lite"/>
    </source>
</evidence>